<comment type="catalytic activity">
    <reaction evidence="6">
        <text>L-threonyl-[protein] + ATP = 3-O-(5'-adenylyl)-L-threonyl-[protein] + diphosphate</text>
        <dbReference type="Rhea" id="RHEA:54292"/>
        <dbReference type="Rhea" id="RHEA-COMP:11060"/>
        <dbReference type="Rhea" id="RHEA-COMP:13847"/>
        <dbReference type="ChEBI" id="CHEBI:30013"/>
        <dbReference type="ChEBI" id="CHEBI:30616"/>
        <dbReference type="ChEBI" id="CHEBI:33019"/>
        <dbReference type="ChEBI" id="CHEBI:138113"/>
        <dbReference type="EC" id="2.7.7.108"/>
    </reaction>
</comment>
<organism evidence="9 10">
    <name type="scientific">Deefgea chitinilytica</name>
    <dbReference type="NCBI Taxonomy" id="570276"/>
    <lineage>
        <taxon>Bacteria</taxon>
        <taxon>Pseudomonadati</taxon>
        <taxon>Pseudomonadota</taxon>
        <taxon>Betaproteobacteria</taxon>
        <taxon>Neisseriales</taxon>
        <taxon>Chitinibacteraceae</taxon>
        <taxon>Deefgea</taxon>
    </lineage>
</organism>
<dbReference type="EMBL" id="WOFE01000006">
    <property type="protein sequence ID" value="MBM5572268.1"/>
    <property type="molecule type" value="Genomic_DNA"/>
</dbReference>
<keyword evidence="3" id="KW-0547">Nucleotide-binding</keyword>
<evidence type="ECO:0000259" key="8">
    <source>
        <dbReference type="PROSITE" id="PS51459"/>
    </source>
</evidence>
<evidence type="ECO:0000256" key="6">
    <source>
        <dbReference type="ARBA" id="ARBA00047939"/>
    </source>
</evidence>
<evidence type="ECO:0000256" key="5">
    <source>
        <dbReference type="ARBA" id="ARBA00034531"/>
    </source>
</evidence>
<evidence type="ECO:0000256" key="3">
    <source>
        <dbReference type="ARBA" id="ARBA00022741"/>
    </source>
</evidence>
<reference evidence="9 10" key="1">
    <citation type="submission" date="2019-11" db="EMBL/GenBank/DDBJ databases">
        <title>Novel Deefgea species.</title>
        <authorList>
            <person name="Han J.-H."/>
        </authorList>
    </citation>
    <scope>NUCLEOTIDE SEQUENCE [LARGE SCALE GENOMIC DNA]</scope>
    <source>
        <strain evidence="9 10">LMG 24817</strain>
    </source>
</reference>
<dbReference type="RefSeq" id="WP_203571600.1">
    <property type="nucleotide sequence ID" value="NZ_WOFE01000006.1"/>
</dbReference>
<dbReference type="PANTHER" id="PTHR39560">
    <property type="entry name" value="PROTEIN ADENYLYLTRANSFERASE FIC-RELATED"/>
    <property type="match status" value="1"/>
</dbReference>
<evidence type="ECO:0000313" key="10">
    <source>
        <dbReference type="Proteomes" id="UP001195660"/>
    </source>
</evidence>
<dbReference type="EC" id="2.7.7.108" evidence="5"/>
<evidence type="ECO:0000313" key="9">
    <source>
        <dbReference type="EMBL" id="MBM5572268.1"/>
    </source>
</evidence>
<dbReference type="Proteomes" id="UP001195660">
    <property type="component" value="Unassembled WGS sequence"/>
</dbReference>
<evidence type="ECO:0000256" key="4">
    <source>
        <dbReference type="ARBA" id="ARBA00022840"/>
    </source>
</evidence>
<evidence type="ECO:0000256" key="7">
    <source>
        <dbReference type="ARBA" id="ARBA00048696"/>
    </source>
</evidence>
<feature type="domain" description="Fido" evidence="8">
    <location>
        <begin position="60"/>
        <end position="201"/>
    </location>
</feature>
<evidence type="ECO:0000256" key="2">
    <source>
        <dbReference type="ARBA" id="ARBA00022695"/>
    </source>
</evidence>
<evidence type="ECO:0000256" key="1">
    <source>
        <dbReference type="ARBA" id="ARBA00022679"/>
    </source>
</evidence>
<dbReference type="InterPro" id="IPR036597">
    <property type="entry name" value="Fido-like_dom_sf"/>
</dbReference>
<keyword evidence="4" id="KW-0067">ATP-binding</keyword>
<proteinExistence type="predicted"/>
<comment type="catalytic activity">
    <reaction evidence="7">
        <text>L-tyrosyl-[protein] + ATP = O-(5'-adenylyl)-L-tyrosyl-[protein] + diphosphate</text>
        <dbReference type="Rhea" id="RHEA:54288"/>
        <dbReference type="Rhea" id="RHEA-COMP:10136"/>
        <dbReference type="Rhea" id="RHEA-COMP:13846"/>
        <dbReference type="ChEBI" id="CHEBI:30616"/>
        <dbReference type="ChEBI" id="CHEBI:33019"/>
        <dbReference type="ChEBI" id="CHEBI:46858"/>
        <dbReference type="ChEBI" id="CHEBI:83624"/>
        <dbReference type="EC" id="2.7.7.108"/>
    </reaction>
</comment>
<dbReference type="PROSITE" id="PS51459">
    <property type="entry name" value="FIDO"/>
    <property type="match status" value="1"/>
</dbReference>
<dbReference type="PANTHER" id="PTHR39560:SF1">
    <property type="entry name" value="PROTEIN ADENYLYLTRANSFERASE FIC-RELATED"/>
    <property type="match status" value="1"/>
</dbReference>
<sequence length="210" mass="23261">MDNRYAIGGAQGAFEPGSDELVLANKLAITSPDDMDEAELVLLQQLYELVLVDDFPDRQITVADLQDWHHLWLGNVYDWAGCVRSVNMSKGDFHFAAAAQIPRLLDGFERDCLTRFTPCNGLSRADLVEAIAVTHIELILIHPFREGNGRLSRLLADVMAVQGGAEPLDYSAWDANKSAYFAAIQAGMQCDYQPMKYWVDRALGEISAPA</sequence>
<keyword evidence="1" id="KW-0808">Transferase</keyword>
<name>A0ABS2CDN0_9NEIS</name>
<comment type="caution">
    <text evidence="9">The sequence shown here is derived from an EMBL/GenBank/DDBJ whole genome shotgun (WGS) entry which is preliminary data.</text>
</comment>
<gene>
    <name evidence="9" type="ORF">GM173_11840</name>
</gene>
<keyword evidence="10" id="KW-1185">Reference proteome</keyword>
<accession>A0ABS2CDN0</accession>
<dbReference type="Pfam" id="PF02661">
    <property type="entry name" value="Fic"/>
    <property type="match status" value="1"/>
</dbReference>
<dbReference type="InterPro" id="IPR003812">
    <property type="entry name" value="Fido"/>
</dbReference>
<protein>
    <recommendedName>
        <fullName evidence="5">protein adenylyltransferase</fullName>
        <ecNumber evidence="5">2.7.7.108</ecNumber>
    </recommendedName>
</protein>
<dbReference type="Gene3D" id="1.10.3290.10">
    <property type="entry name" value="Fido-like domain"/>
    <property type="match status" value="1"/>
</dbReference>
<dbReference type="SUPFAM" id="SSF140931">
    <property type="entry name" value="Fic-like"/>
    <property type="match status" value="1"/>
</dbReference>
<keyword evidence="2" id="KW-0548">Nucleotidyltransferase</keyword>